<dbReference type="AlphaFoldDB" id="X7ZTX9"/>
<organism evidence="1">
    <name type="scientific">Mycobacterium xenopi 4042</name>
    <dbReference type="NCBI Taxonomy" id="1299334"/>
    <lineage>
        <taxon>Bacteria</taxon>
        <taxon>Bacillati</taxon>
        <taxon>Actinomycetota</taxon>
        <taxon>Actinomycetes</taxon>
        <taxon>Mycobacteriales</taxon>
        <taxon>Mycobacteriaceae</taxon>
        <taxon>Mycobacterium</taxon>
    </lineage>
</organism>
<dbReference type="PATRIC" id="fig|1299334.3.peg.7469"/>
<gene>
    <name evidence="1" type="ORF">I553_5519</name>
</gene>
<accession>X7ZTX9</accession>
<evidence type="ECO:0000313" key="1">
    <source>
        <dbReference type="EMBL" id="EUA23092.1"/>
    </source>
</evidence>
<reference evidence="1" key="1">
    <citation type="submission" date="2014-01" db="EMBL/GenBank/DDBJ databases">
        <authorList>
            <person name="Brown-Elliot B."/>
            <person name="Wallace R."/>
            <person name="Lenaerts A."/>
            <person name="Ordway D."/>
            <person name="DeGroote M.A."/>
            <person name="Parker T."/>
            <person name="Sizemore C."/>
            <person name="Tallon L.J."/>
            <person name="Sadzewicz L.K."/>
            <person name="Sengamalay N."/>
            <person name="Fraser C.M."/>
            <person name="Hine E."/>
            <person name="Shefchek K.A."/>
            <person name="Das S.P."/>
            <person name="Tettelin H."/>
        </authorList>
    </citation>
    <scope>NUCLEOTIDE SEQUENCE [LARGE SCALE GENOMIC DNA]</scope>
    <source>
        <strain evidence="1">4042</strain>
    </source>
</reference>
<proteinExistence type="predicted"/>
<name>X7ZTX9_MYCXE</name>
<protein>
    <submittedName>
        <fullName evidence="1">Uncharacterized protein</fullName>
    </submittedName>
</protein>
<sequence length="43" mass="4499">MTRAEGAPAYNLGLDGRVVLVTGGVRGSAPASARCSPSRVRRW</sequence>
<dbReference type="EMBL" id="JAOB01000069">
    <property type="protein sequence ID" value="EUA23092.1"/>
    <property type="molecule type" value="Genomic_DNA"/>
</dbReference>
<comment type="caution">
    <text evidence="1">The sequence shown here is derived from an EMBL/GenBank/DDBJ whole genome shotgun (WGS) entry which is preliminary data.</text>
</comment>